<dbReference type="STRING" id="4846.A0A367IX28"/>
<name>A0A367IX28_RHIST</name>
<feature type="non-terminal residue" evidence="1">
    <location>
        <position position="74"/>
    </location>
</feature>
<gene>
    <name evidence="1" type="ORF">CU098_004602</name>
</gene>
<proteinExistence type="predicted"/>
<accession>A0A367IX28</accession>
<feature type="non-terminal residue" evidence="1">
    <location>
        <position position="1"/>
    </location>
</feature>
<sequence>SVPVICGDRDFVTINAPPGQTCQEYMSDFFASGGLGYLGNPNGTDVCNYCQYNTGGDFYEQRIGWSFSNRWRDF</sequence>
<comment type="caution">
    <text evidence="1">The sequence shown here is derived from an EMBL/GenBank/DDBJ whole genome shotgun (WGS) entry which is preliminary data.</text>
</comment>
<reference evidence="1 2" key="1">
    <citation type="journal article" date="2018" name="G3 (Bethesda)">
        <title>Phylogenetic and Phylogenomic Definition of Rhizopus Species.</title>
        <authorList>
            <person name="Gryganskyi A.P."/>
            <person name="Golan J."/>
            <person name="Dolatabadi S."/>
            <person name="Mondo S."/>
            <person name="Robb S."/>
            <person name="Idnurm A."/>
            <person name="Muszewska A."/>
            <person name="Steczkiewicz K."/>
            <person name="Masonjones S."/>
            <person name="Liao H.L."/>
            <person name="Gajdeczka M.T."/>
            <person name="Anike F."/>
            <person name="Vuek A."/>
            <person name="Anishchenko I.M."/>
            <person name="Voigt K."/>
            <person name="de Hoog G.S."/>
            <person name="Smith M.E."/>
            <person name="Heitman J."/>
            <person name="Vilgalys R."/>
            <person name="Stajich J.E."/>
        </authorList>
    </citation>
    <scope>NUCLEOTIDE SEQUENCE [LARGE SCALE GENOMIC DNA]</scope>
    <source>
        <strain evidence="1 2">LSU 92-RS-03</strain>
    </source>
</reference>
<dbReference type="EMBL" id="PJQM01005174">
    <property type="protein sequence ID" value="RCH82250.1"/>
    <property type="molecule type" value="Genomic_DNA"/>
</dbReference>
<dbReference type="AlphaFoldDB" id="A0A367IX28"/>
<protein>
    <submittedName>
        <fullName evidence="1">Uncharacterized protein</fullName>
    </submittedName>
</protein>
<keyword evidence="2" id="KW-1185">Reference proteome</keyword>
<evidence type="ECO:0000313" key="1">
    <source>
        <dbReference type="EMBL" id="RCH82250.1"/>
    </source>
</evidence>
<evidence type="ECO:0000313" key="2">
    <source>
        <dbReference type="Proteomes" id="UP000253551"/>
    </source>
</evidence>
<organism evidence="1 2">
    <name type="scientific">Rhizopus stolonifer</name>
    <name type="common">Rhizopus nigricans</name>
    <dbReference type="NCBI Taxonomy" id="4846"/>
    <lineage>
        <taxon>Eukaryota</taxon>
        <taxon>Fungi</taxon>
        <taxon>Fungi incertae sedis</taxon>
        <taxon>Mucoromycota</taxon>
        <taxon>Mucoromycotina</taxon>
        <taxon>Mucoromycetes</taxon>
        <taxon>Mucorales</taxon>
        <taxon>Mucorineae</taxon>
        <taxon>Rhizopodaceae</taxon>
        <taxon>Rhizopus</taxon>
    </lineage>
</organism>
<dbReference type="Proteomes" id="UP000253551">
    <property type="component" value="Unassembled WGS sequence"/>
</dbReference>
<dbReference type="OrthoDB" id="2272873at2759"/>